<dbReference type="Proteomes" id="UP000815325">
    <property type="component" value="Unassembled WGS sequence"/>
</dbReference>
<feature type="compositionally biased region" description="Basic and acidic residues" evidence="1">
    <location>
        <begin position="58"/>
        <end position="67"/>
    </location>
</feature>
<comment type="caution">
    <text evidence="2">The sequence shown here is derived from an EMBL/GenBank/DDBJ whole genome shotgun (WGS) entry which is preliminary data.</text>
</comment>
<gene>
    <name evidence="2" type="ORF">DUNSADRAFT_15893</name>
</gene>
<feature type="compositionally biased region" description="Polar residues" evidence="1">
    <location>
        <begin position="24"/>
        <end position="34"/>
    </location>
</feature>
<name>A0ABQ7G4N9_DUNSA</name>
<sequence length="383" mass="40482">MALPNGTQAEMKKAASRGLGQHALTAQSPASTNTGRHDAVTRQSVLKKLGSVKLHLDASLEEHKGNSDDEADIFPSSMGGKFPGTGRSPGSVIEEGRRRSLGGQALLTSQSLVQQVNGPDGSQKSEGSAMRRASLSQQHIKPDSWFKLDLLDKGLGIEEEDFLARVPTGNSVPDVVWNEFEIKSKRVLNSPPPSQKGLLERLERRFQSGGQLQLNVHRNPSSPNGGPRSPSSPNDPRGLSFSSGPSSPNDSRSLSSSNAPSSPHDPRSRSFSNGLRSEALKWRKPAPSLRFQTPSLPAIVRPVGTQPIPPRSQQSTLKPSKSLGALGGGSPNQQKQPSFARRSSREGSAAVAAAVATVGAAAAAKRPYKSQVADALGSLLQDA</sequence>
<evidence type="ECO:0000313" key="3">
    <source>
        <dbReference type="Proteomes" id="UP000815325"/>
    </source>
</evidence>
<evidence type="ECO:0000313" key="2">
    <source>
        <dbReference type="EMBL" id="KAF5829566.1"/>
    </source>
</evidence>
<accession>A0ABQ7G4N9</accession>
<feature type="region of interest" description="Disordered" evidence="1">
    <location>
        <begin position="1"/>
        <end position="44"/>
    </location>
</feature>
<reference evidence="2" key="1">
    <citation type="submission" date="2017-08" db="EMBL/GenBank/DDBJ databases">
        <authorList>
            <person name="Polle J.E."/>
            <person name="Barry K."/>
            <person name="Cushman J."/>
            <person name="Schmutz J."/>
            <person name="Tran D."/>
            <person name="Hathwaick L.T."/>
            <person name="Yim W.C."/>
            <person name="Jenkins J."/>
            <person name="Mckie-Krisberg Z.M."/>
            <person name="Prochnik S."/>
            <person name="Lindquist E."/>
            <person name="Dockter R.B."/>
            <person name="Adam C."/>
            <person name="Molina H."/>
            <person name="Bunkerborg J."/>
            <person name="Jin E."/>
            <person name="Buchheim M."/>
            <person name="Magnuson J."/>
        </authorList>
    </citation>
    <scope>NUCLEOTIDE SEQUENCE</scope>
    <source>
        <strain evidence="2">CCAP 19/18</strain>
    </source>
</reference>
<organism evidence="2 3">
    <name type="scientific">Dunaliella salina</name>
    <name type="common">Green alga</name>
    <name type="synonym">Protococcus salinus</name>
    <dbReference type="NCBI Taxonomy" id="3046"/>
    <lineage>
        <taxon>Eukaryota</taxon>
        <taxon>Viridiplantae</taxon>
        <taxon>Chlorophyta</taxon>
        <taxon>core chlorophytes</taxon>
        <taxon>Chlorophyceae</taxon>
        <taxon>CS clade</taxon>
        <taxon>Chlamydomonadales</taxon>
        <taxon>Dunaliellaceae</taxon>
        <taxon>Dunaliella</taxon>
    </lineage>
</organism>
<evidence type="ECO:0000256" key="1">
    <source>
        <dbReference type="SAM" id="MobiDB-lite"/>
    </source>
</evidence>
<dbReference type="EMBL" id="MU070143">
    <property type="protein sequence ID" value="KAF5829566.1"/>
    <property type="molecule type" value="Genomic_DNA"/>
</dbReference>
<proteinExistence type="predicted"/>
<keyword evidence="3" id="KW-1185">Reference proteome</keyword>
<feature type="compositionally biased region" description="Low complexity" evidence="1">
    <location>
        <begin position="218"/>
        <end position="262"/>
    </location>
</feature>
<protein>
    <submittedName>
        <fullName evidence="2">Uncharacterized protein</fullName>
    </submittedName>
</protein>
<feature type="region of interest" description="Disordered" evidence="1">
    <location>
        <begin position="58"/>
        <end position="94"/>
    </location>
</feature>
<feature type="region of interest" description="Disordered" evidence="1">
    <location>
        <begin position="211"/>
        <end position="347"/>
    </location>
</feature>